<dbReference type="Proteomes" id="UP000217076">
    <property type="component" value="Unassembled WGS sequence"/>
</dbReference>
<feature type="transmembrane region" description="Helical" evidence="8">
    <location>
        <begin position="78"/>
        <end position="98"/>
    </location>
</feature>
<dbReference type="STRING" id="83401.SAMN05421742_101522"/>
<dbReference type="EMBL" id="FNCV01000001">
    <property type="protein sequence ID" value="SDG54202.1"/>
    <property type="molecule type" value="Genomic_DNA"/>
</dbReference>
<evidence type="ECO:0000256" key="3">
    <source>
        <dbReference type="ARBA" id="ARBA00022475"/>
    </source>
</evidence>
<keyword evidence="6 8" id="KW-1133">Transmembrane helix</keyword>
<evidence type="ECO:0000256" key="6">
    <source>
        <dbReference type="ARBA" id="ARBA00022989"/>
    </source>
</evidence>
<evidence type="ECO:0000256" key="7">
    <source>
        <dbReference type="ARBA" id="ARBA00023136"/>
    </source>
</evidence>
<evidence type="ECO:0000313" key="9">
    <source>
        <dbReference type="EMBL" id="SDG54202.1"/>
    </source>
</evidence>
<organism evidence="9 10">
    <name type="scientific">Roseospirillum parvum</name>
    <dbReference type="NCBI Taxonomy" id="83401"/>
    <lineage>
        <taxon>Bacteria</taxon>
        <taxon>Pseudomonadati</taxon>
        <taxon>Pseudomonadota</taxon>
        <taxon>Alphaproteobacteria</taxon>
        <taxon>Rhodospirillales</taxon>
        <taxon>Rhodospirillaceae</taxon>
        <taxon>Roseospirillum</taxon>
    </lineage>
</organism>
<evidence type="ECO:0000256" key="4">
    <source>
        <dbReference type="ARBA" id="ARBA00022692"/>
    </source>
</evidence>
<sequence>MSLARLSLGQRTSQFLRRQVPVALAVLLLVLAQVPTQVPGLVEVAPMLGLICVYYWAIYRPDLFGAASAFALGLLDDILSGAPLGSGALALLLAHGVISRQRTLFHAKPFAVTWPVFAVVAAGAYLVRWLGAGLVRGAVLPAEPVVVGWLMTVAAYPLLGWLLASLNGTVVKDDID</sequence>
<proteinExistence type="inferred from homology"/>
<keyword evidence="5" id="KW-0133">Cell shape</keyword>
<gene>
    <name evidence="9" type="ORF">SAMN05421742_101522</name>
</gene>
<feature type="transmembrane region" description="Helical" evidence="8">
    <location>
        <begin position="147"/>
        <end position="166"/>
    </location>
</feature>
<evidence type="ECO:0000256" key="5">
    <source>
        <dbReference type="ARBA" id="ARBA00022960"/>
    </source>
</evidence>
<accession>A0A1G7V311</accession>
<protein>
    <submittedName>
        <fullName evidence="9">Rod shape-determining protein MreD</fullName>
    </submittedName>
</protein>
<reference evidence="10" key="1">
    <citation type="submission" date="2016-10" db="EMBL/GenBank/DDBJ databases">
        <authorList>
            <person name="Varghese N."/>
            <person name="Submissions S."/>
        </authorList>
    </citation>
    <scope>NUCLEOTIDE SEQUENCE [LARGE SCALE GENOMIC DNA]</scope>
    <source>
        <strain evidence="10">930I</strain>
    </source>
</reference>
<evidence type="ECO:0000256" key="1">
    <source>
        <dbReference type="ARBA" id="ARBA00004651"/>
    </source>
</evidence>
<comment type="subcellular location">
    <subcellularLocation>
        <location evidence="1">Cell membrane</location>
        <topology evidence="1">Multi-pass membrane protein</topology>
    </subcellularLocation>
</comment>
<dbReference type="GO" id="GO:0008360">
    <property type="term" value="P:regulation of cell shape"/>
    <property type="evidence" value="ECO:0007669"/>
    <property type="project" value="UniProtKB-KW"/>
</dbReference>
<name>A0A1G7V311_9PROT</name>
<keyword evidence="10" id="KW-1185">Reference proteome</keyword>
<dbReference type="AlphaFoldDB" id="A0A1G7V311"/>
<dbReference type="GO" id="GO:0005886">
    <property type="term" value="C:plasma membrane"/>
    <property type="evidence" value="ECO:0007669"/>
    <property type="project" value="UniProtKB-SubCell"/>
</dbReference>
<evidence type="ECO:0000256" key="8">
    <source>
        <dbReference type="SAM" id="Phobius"/>
    </source>
</evidence>
<evidence type="ECO:0000256" key="2">
    <source>
        <dbReference type="ARBA" id="ARBA00007776"/>
    </source>
</evidence>
<dbReference type="InterPro" id="IPR007227">
    <property type="entry name" value="Cell_shape_determining_MreD"/>
</dbReference>
<keyword evidence="7 8" id="KW-0472">Membrane</keyword>
<feature type="transmembrane region" description="Helical" evidence="8">
    <location>
        <begin position="110"/>
        <end position="127"/>
    </location>
</feature>
<dbReference type="Pfam" id="PF04093">
    <property type="entry name" value="MreD"/>
    <property type="match status" value="1"/>
</dbReference>
<dbReference type="NCBIfam" id="TIGR03426">
    <property type="entry name" value="shape_MreD"/>
    <property type="match status" value="1"/>
</dbReference>
<keyword evidence="4 8" id="KW-0812">Transmembrane</keyword>
<evidence type="ECO:0000313" key="10">
    <source>
        <dbReference type="Proteomes" id="UP000217076"/>
    </source>
</evidence>
<keyword evidence="3" id="KW-1003">Cell membrane</keyword>
<dbReference type="OrthoDB" id="7161178at2"/>
<comment type="similarity">
    <text evidence="2">Belongs to the MreD family.</text>
</comment>
<dbReference type="RefSeq" id="WP_092614924.1">
    <property type="nucleotide sequence ID" value="NZ_FNCV01000001.1"/>
</dbReference>